<dbReference type="InterPro" id="IPR051162">
    <property type="entry name" value="T4SS_component"/>
</dbReference>
<evidence type="ECO:0000313" key="3">
    <source>
        <dbReference type="EMBL" id="GAA1574737.1"/>
    </source>
</evidence>
<proteinExistence type="predicted"/>
<protein>
    <recommendedName>
        <fullName evidence="2">Helicase HerA central domain-containing protein</fullName>
    </recommendedName>
</protein>
<evidence type="ECO:0000256" key="1">
    <source>
        <dbReference type="SAM" id="MobiDB-lite"/>
    </source>
</evidence>
<dbReference type="InterPro" id="IPR002789">
    <property type="entry name" value="HerA_central"/>
</dbReference>
<feature type="domain" description="Helicase HerA central" evidence="2">
    <location>
        <begin position="311"/>
        <end position="350"/>
    </location>
</feature>
<evidence type="ECO:0000259" key="2">
    <source>
        <dbReference type="Pfam" id="PF01935"/>
    </source>
</evidence>
<keyword evidence="4" id="KW-1185">Reference proteome</keyword>
<dbReference type="EMBL" id="BAAAPH010000010">
    <property type="protein sequence ID" value="GAA1574737.1"/>
    <property type="molecule type" value="Genomic_DNA"/>
</dbReference>
<dbReference type="Proteomes" id="UP001501705">
    <property type="component" value="Unassembled WGS sequence"/>
</dbReference>
<evidence type="ECO:0000313" key="4">
    <source>
        <dbReference type="Proteomes" id="UP001501705"/>
    </source>
</evidence>
<dbReference type="SUPFAM" id="SSF52540">
    <property type="entry name" value="P-loop containing nucleoside triphosphate hydrolases"/>
    <property type="match status" value="1"/>
</dbReference>
<organism evidence="3 4">
    <name type="scientific">Kribbella hippodromi</name>
    <dbReference type="NCBI Taxonomy" id="434347"/>
    <lineage>
        <taxon>Bacteria</taxon>
        <taxon>Bacillati</taxon>
        <taxon>Actinomycetota</taxon>
        <taxon>Actinomycetes</taxon>
        <taxon>Propionibacteriales</taxon>
        <taxon>Kribbellaceae</taxon>
        <taxon>Kribbella</taxon>
    </lineage>
</organism>
<name>A0ABP4P6P8_9ACTN</name>
<feature type="region of interest" description="Disordered" evidence="1">
    <location>
        <begin position="737"/>
        <end position="782"/>
    </location>
</feature>
<sequence length="782" mass="85241">MRSAGTVGEPRDMKPFWALQIISHQGSMTRQSLSNQLLLLKALANLPRGVALTWRLEAVPHDKPSSVGARMSLICSAPDDLELPPASLLELENIASVALAAGYSLSRDRHPAAATQRSRRFLVPDATALPVKPDWAVLVDLVRHRGTPIAIDITCTATGRPAESIATRPAQLGDLSGYDFDPGLPFLASLHSGDDSVGLSLELSVAARHLVEPGLLHLIGHSVLGLPVRICTSREVARAMPPVYSPEMALRAWHAPYGPLQGRGMQSGPTTIPAAHDLSDVDGVTLGTTSVQGPDWDRASAVRISEEERLRHLYIVGKTGSGKTNLMKLIAEQDIRSGYGVAVITPHGDLIDHLLDTVGDRADDVTLLDFGDPEAVPLLNPLTLDTEGQTEYVESTARVVDLFAKRTFNQFAGPVFADSVRLALETTAALVPKTGAYPTLAAAIEIVKSDKLQRWARTEVMKVRPDLGEEWERLFNMRGSELAETSRWVTAKFNDLGPHSALRAITTQLADSPLSIRDIYRKNKILLVRLPDTHMPAATASVLGALIFDRLFQEAQLSGHDARRPFYVHVDEFQRFVTTDLEELVAEARKFRLGLTIAHQNLRQLEAFSLYEGATSPRLADAIFSNVGTLIAMKTAGRDVARFAEELSLRESDVRSLGRGHAFVRTGHLGEDLTCSIAIRLATATSAPAVRTAVRDRMLTDGVCRPRTEQDQGAEDLLDSLRDLATTRKQIKPAATVPSELFEDTGRSTTSTFVDEWKAKRRRTTSPEPPTTVPEPDQAEAG</sequence>
<comment type="caution">
    <text evidence="3">The sequence shown here is derived from an EMBL/GenBank/DDBJ whole genome shotgun (WGS) entry which is preliminary data.</text>
</comment>
<dbReference type="Pfam" id="PF01935">
    <property type="entry name" value="DUF87"/>
    <property type="match status" value="1"/>
</dbReference>
<dbReference type="PANTHER" id="PTHR30121">
    <property type="entry name" value="UNCHARACTERIZED PROTEIN YJGR-RELATED"/>
    <property type="match status" value="1"/>
</dbReference>
<dbReference type="InterPro" id="IPR027417">
    <property type="entry name" value="P-loop_NTPase"/>
</dbReference>
<accession>A0ABP4P6P8</accession>
<reference evidence="4" key="1">
    <citation type="journal article" date="2019" name="Int. J. Syst. Evol. Microbiol.">
        <title>The Global Catalogue of Microorganisms (GCM) 10K type strain sequencing project: providing services to taxonomists for standard genome sequencing and annotation.</title>
        <authorList>
            <consortium name="The Broad Institute Genomics Platform"/>
            <consortium name="The Broad Institute Genome Sequencing Center for Infectious Disease"/>
            <person name="Wu L."/>
            <person name="Ma J."/>
        </authorList>
    </citation>
    <scope>NUCLEOTIDE SEQUENCE [LARGE SCALE GENOMIC DNA]</scope>
    <source>
        <strain evidence="4">JCM 15572</strain>
    </source>
</reference>
<gene>
    <name evidence="3" type="ORF">GCM10009804_34450</name>
</gene>
<dbReference type="PANTHER" id="PTHR30121:SF6">
    <property type="entry name" value="SLR6007 PROTEIN"/>
    <property type="match status" value="1"/>
</dbReference>
<dbReference type="Gene3D" id="3.40.50.300">
    <property type="entry name" value="P-loop containing nucleotide triphosphate hydrolases"/>
    <property type="match status" value="2"/>
</dbReference>
<dbReference type="CDD" id="cd01127">
    <property type="entry name" value="TrwB_TraG_TraD_VirD4"/>
    <property type="match status" value="1"/>
</dbReference>